<evidence type="ECO:0000256" key="7">
    <source>
        <dbReference type="SAM" id="MobiDB-lite"/>
    </source>
</evidence>
<comment type="cofactor">
    <cofactor evidence="1">
        <name>Ca(2+)</name>
        <dbReference type="ChEBI" id="CHEBI:29108"/>
    </cofactor>
</comment>
<dbReference type="InterPro" id="IPR035874">
    <property type="entry name" value="IDS"/>
</dbReference>
<dbReference type="PANTHER" id="PTHR45953">
    <property type="entry name" value="IDURONATE 2-SULFATASE"/>
    <property type="match status" value="1"/>
</dbReference>
<evidence type="ECO:0000256" key="2">
    <source>
        <dbReference type="ARBA" id="ARBA00008779"/>
    </source>
</evidence>
<protein>
    <submittedName>
        <fullName evidence="9">Sulfatase</fullName>
    </submittedName>
</protein>
<sequence length="466" mass="52743">MKRHIILYGLFLFTVLGRTQEKPNVLLIMVDDMNDWVGAFGGNPQAQTPNIDALAQKSTIFDKAYCSAPLCNPSRTSMLTGYNPSTTGVYGNNEKFRDINGFEHILTLPQYFEKNGYTTIAAGKIFHNARGGGKEPKEGSDPGSFQTERIGGAGTKYPEKEDRYLHNLNLKKRGIKGSFTRSFDWFGTATKDQDNNDWKSAEYIGEFINKKHNKPFFAACGIFRPHLPWYAPKAYFDLYDLKEIQIPETLKNDLKDVGKMGNNMSKTTVHKAIIEENKWKEAVRAYLANLSFADACIGHLLEKLNNSPYANNTIIVLMGDHGWHLGEKEHWGKNVLWERSAKTPLLIYNPKDTKGKVSSKVVSLLDVYPTLVELSGLPKNKANEGKSLVPILKNKASKWNDLALTSKSKGTHSLRNKTYRYTVYEDGFEELYNHGKDPNEWENIANDPSSKEVLIMFRKKLNTILN</sequence>
<dbReference type="AlphaFoldDB" id="A0A5D0HK13"/>
<evidence type="ECO:0000256" key="4">
    <source>
        <dbReference type="ARBA" id="ARBA00022729"/>
    </source>
</evidence>
<evidence type="ECO:0000313" key="10">
    <source>
        <dbReference type="Proteomes" id="UP000323930"/>
    </source>
</evidence>
<reference evidence="9 10" key="1">
    <citation type="submission" date="2019-08" db="EMBL/GenBank/DDBJ databases">
        <title>Seonamhaeicola sediminis sp. nov., isolated from marine sediment.</title>
        <authorList>
            <person name="Cao W.R."/>
        </authorList>
    </citation>
    <scope>NUCLEOTIDE SEQUENCE [LARGE SCALE GENOMIC DNA]</scope>
    <source>
        <strain evidence="9 10">B011</strain>
    </source>
</reference>
<gene>
    <name evidence="9" type="ORF">FUA24_19400</name>
</gene>
<organism evidence="9 10">
    <name type="scientific">Seonamhaeicola marinus</name>
    <dbReference type="NCBI Taxonomy" id="1912246"/>
    <lineage>
        <taxon>Bacteria</taxon>
        <taxon>Pseudomonadati</taxon>
        <taxon>Bacteroidota</taxon>
        <taxon>Flavobacteriia</taxon>
        <taxon>Flavobacteriales</taxon>
        <taxon>Flavobacteriaceae</taxon>
    </lineage>
</organism>
<dbReference type="GO" id="GO:0005737">
    <property type="term" value="C:cytoplasm"/>
    <property type="evidence" value="ECO:0007669"/>
    <property type="project" value="TreeGrafter"/>
</dbReference>
<accession>A0A5D0HK13</accession>
<comment type="similarity">
    <text evidence="2">Belongs to the sulfatase family.</text>
</comment>
<feature type="region of interest" description="Disordered" evidence="7">
    <location>
        <begin position="129"/>
        <end position="157"/>
    </location>
</feature>
<evidence type="ECO:0000313" key="9">
    <source>
        <dbReference type="EMBL" id="TYA71724.1"/>
    </source>
</evidence>
<evidence type="ECO:0000256" key="6">
    <source>
        <dbReference type="ARBA" id="ARBA00022837"/>
    </source>
</evidence>
<feature type="domain" description="Sulfatase N-terminal" evidence="8">
    <location>
        <begin position="23"/>
        <end position="376"/>
    </location>
</feature>
<dbReference type="CDD" id="cd16030">
    <property type="entry name" value="iduronate-2-sulfatase"/>
    <property type="match status" value="1"/>
</dbReference>
<dbReference type="InterPro" id="IPR017850">
    <property type="entry name" value="Alkaline_phosphatase_core_sf"/>
</dbReference>
<dbReference type="Gene3D" id="3.40.720.10">
    <property type="entry name" value="Alkaline Phosphatase, subunit A"/>
    <property type="match status" value="1"/>
</dbReference>
<comment type="caution">
    <text evidence="9">The sequence shown here is derived from an EMBL/GenBank/DDBJ whole genome shotgun (WGS) entry which is preliminary data.</text>
</comment>
<evidence type="ECO:0000256" key="5">
    <source>
        <dbReference type="ARBA" id="ARBA00022801"/>
    </source>
</evidence>
<dbReference type="SUPFAM" id="SSF53649">
    <property type="entry name" value="Alkaline phosphatase-like"/>
    <property type="match status" value="1"/>
</dbReference>
<dbReference type="GO" id="GO:0004423">
    <property type="term" value="F:iduronate-2-sulfatase activity"/>
    <property type="evidence" value="ECO:0007669"/>
    <property type="project" value="InterPro"/>
</dbReference>
<keyword evidence="6" id="KW-0106">Calcium</keyword>
<keyword evidence="5" id="KW-0378">Hydrolase</keyword>
<dbReference type="EMBL" id="VSDQ01000718">
    <property type="protein sequence ID" value="TYA71724.1"/>
    <property type="molecule type" value="Genomic_DNA"/>
</dbReference>
<dbReference type="InterPro" id="IPR024607">
    <property type="entry name" value="Sulfatase_CS"/>
</dbReference>
<proteinExistence type="inferred from homology"/>
<keyword evidence="4" id="KW-0732">Signal</keyword>
<evidence type="ECO:0000259" key="8">
    <source>
        <dbReference type="Pfam" id="PF00884"/>
    </source>
</evidence>
<dbReference type="PANTHER" id="PTHR45953:SF1">
    <property type="entry name" value="IDURONATE 2-SULFATASE"/>
    <property type="match status" value="1"/>
</dbReference>
<dbReference type="RefSeq" id="WP_148544710.1">
    <property type="nucleotide sequence ID" value="NZ_VSDQ01000718.1"/>
</dbReference>
<evidence type="ECO:0000256" key="3">
    <source>
        <dbReference type="ARBA" id="ARBA00022723"/>
    </source>
</evidence>
<keyword evidence="10" id="KW-1185">Reference proteome</keyword>
<evidence type="ECO:0000256" key="1">
    <source>
        <dbReference type="ARBA" id="ARBA00001913"/>
    </source>
</evidence>
<dbReference type="GO" id="GO:0046872">
    <property type="term" value="F:metal ion binding"/>
    <property type="evidence" value="ECO:0007669"/>
    <property type="project" value="UniProtKB-KW"/>
</dbReference>
<name>A0A5D0HK13_9FLAO</name>
<dbReference type="Proteomes" id="UP000323930">
    <property type="component" value="Unassembled WGS sequence"/>
</dbReference>
<dbReference type="Pfam" id="PF00884">
    <property type="entry name" value="Sulfatase"/>
    <property type="match status" value="1"/>
</dbReference>
<dbReference type="PROSITE" id="PS00149">
    <property type="entry name" value="SULFATASE_2"/>
    <property type="match status" value="1"/>
</dbReference>
<dbReference type="InterPro" id="IPR000917">
    <property type="entry name" value="Sulfatase_N"/>
</dbReference>
<dbReference type="OrthoDB" id="9763552at2"/>
<keyword evidence="3" id="KW-0479">Metal-binding</keyword>